<dbReference type="EMBL" id="JAAWWB010000016">
    <property type="protein sequence ID" value="KAG6763374.1"/>
    <property type="molecule type" value="Genomic_DNA"/>
</dbReference>
<dbReference type="GO" id="GO:0045332">
    <property type="term" value="P:phospholipid translocation"/>
    <property type="evidence" value="ECO:0007669"/>
    <property type="project" value="TreeGrafter"/>
</dbReference>
<reference evidence="18" key="1">
    <citation type="journal article" date="2020" name="bioRxiv">
        <title>Hybrid origin of Populus tomentosa Carr. identified through genome sequencing and phylogenomic analysis.</title>
        <authorList>
            <person name="An X."/>
            <person name="Gao K."/>
            <person name="Chen Z."/>
            <person name="Li J."/>
            <person name="Yang X."/>
            <person name="Yang X."/>
            <person name="Zhou J."/>
            <person name="Guo T."/>
            <person name="Zhao T."/>
            <person name="Huang S."/>
            <person name="Miao D."/>
            <person name="Khan W.U."/>
            <person name="Rao P."/>
            <person name="Ye M."/>
            <person name="Lei B."/>
            <person name="Liao W."/>
            <person name="Wang J."/>
            <person name="Ji L."/>
            <person name="Li Y."/>
            <person name="Guo B."/>
            <person name="Mustafa N.S."/>
            <person name="Li S."/>
            <person name="Yun Q."/>
            <person name="Keller S.R."/>
            <person name="Mao J."/>
            <person name="Zhang R."/>
            <person name="Strauss S.H."/>
        </authorList>
    </citation>
    <scope>NUCLEOTIDE SEQUENCE</scope>
    <source>
        <strain evidence="18">GM15</strain>
        <tissue evidence="18">Leaf</tissue>
    </source>
</reference>
<keyword evidence="19" id="KW-1185">Reference proteome</keyword>
<evidence type="ECO:0000256" key="5">
    <source>
        <dbReference type="ARBA" id="ARBA00022723"/>
    </source>
</evidence>
<dbReference type="FunFam" id="3.40.50.1000:FF:000014">
    <property type="entry name" value="Phospholipid-transporting ATPase"/>
    <property type="match status" value="1"/>
</dbReference>
<evidence type="ECO:0000256" key="6">
    <source>
        <dbReference type="ARBA" id="ARBA00022741"/>
    </source>
</evidence>
<dbReference type="PANTHER" id="PTHR24092">
    <property type="entry name" value="PROBABLE PHOSPHOLIPID-TRANSPORTING ATPASE"/>
    <property type="match status" value="1"/>
</dbReference>
<feature type="transmembrane region" description="Helical" evidence="14">
    <location>
        <begin position="894"/>
        <end position="918"/>
    </location>
</feature>
<feature type="transmembrane region" description="Helical" evidence="14">
    <location>
        <begin position="991"/>
        <end position="1011"/>
    </location>
</feature>
<keyword evidence="11 14" id="KW-0472">Membrane</keyword>
<evidence type="ECO:0000313" key="19">
    <source>
        <dbReference type="Proteomes" id="UP000886885"/>
    </source>
</evidence>
<evidence type="ECO:0000256" key="10">
    <source>
        <dbReference type="ARBA" id="ARBA00022989"/>
    </source>
</evidence>
<evidence type="ECO:0000259" key="16">
    <source>
        <dbReference type="Pfam" id="PF16209"/>
    </source>
</evidence>
<dbReference type="GO" id="GO:0046872">
    <property type="term" value="F:metal ion binding"/>
    <property type="evidence" value="ECO:0007669"/>
    <property type="project" value="UniProtKB-KW"/>
</dbReference>
<feature type="compositionally biased region" description="Low complexity" evidence="13">
    <location>
        <begin position="53"/>
        <end position="79"/>
    </location>
</feature>
<dbReference type="Pfam" id="PF16209">
    <property type="entry name" value="PhoLip_ATPase_N"/>
    <property type="match status" value="1"/>
</dbReference>
<keyword evidence="4 14" id="KW-0812">Transmembrane</keyword>
<dbReference type="Pfam" id="PF13246">
    <property type="entry name" value="Cation_ATPase"/>
    <property type="match status" value="1"/>
</dbReference>
<dbReference type="AlphaFoldDB" id="A0A8X8CR32"/>
<evidence type="ECO:0000256" key="4">
    <source>
        <dbReference type="ARBA" id="ARBA00022692"/>
    </source>
</evidence>
<dbReference type="EC" id="7.6.2.1" evidence="3"/>
<dbReference type="FunFam" id="2.70.150.10:FF:000054">
    <property type="entry name" value="Phospholipid-transporting ATPase"/>
    <property type="match status" value="1"/>
</dbReference>
<dbReference type="GO" id="GO:0140326">
    <property type="term" value="F:ATPase-coupled intramembrane lipid transporter activity"/>
    <property type="evidence" value="ECO:0007669"/>
    <property type="project" value="UniProtKB-EC"/>
</dbReference>
<protein>
    <recommendedName>
        <fullName evidence="3">P-type phospholipid transporter</fullName>
        <ecNumber evidence="3">7.6.2.1</ecNumber>
    </recommendedName>
</protein>
<keyword evidence="8" id="KW-0460">Magnesium</keyword>
<evidence type="ECO:0000259" key="17">
    <source>
        <dbReference type="Pfam" id="PF16212"/>
    </source>
</evidence>
<dbReference type="Pfam" id="PF16212">
    <property type="entry name" value="PhoLip_ATPase_C"/>
    <property type="match status" value="1"/>
</dbReference>
<proteinExistence type="inferred from homology"/>
<evidence type="ECO:0000256" key="3">
    <source>
        <dbReference type="ARBA" id="ARBA00012189"/>
    </source>
</evidence>
<keyword evidence="6" id="KW-0547">Nucleotide-binding</keyword>
<evidence type="ECO:0000256" key="7">
    <source>
        <dbReference type="ARBA" id="ARBA00022840"/>
    </source>
</evidence>
<dbReference type="FunFam" id="3.40.1110.10:FF:000025">
    <property type="entry name" value="Phospholipid-transporting ATPase"/>
    <property type="match status" value="1"/>
</dbReference>
<keyword evidence="9" id="KW-1278">Translocase</keyword>
<dbReference type="InterPro" id="IPR059000">
    <property type="entry name" value="ATPase_P-type_domA"/>
</dbReference>
<accession>A0A8X8CR32</accession>
<feature type="region of interest" description="Disordered" evidence="13">
    <location>
        <begin position="1"/>
        <end position="110"/>
    </location>
</feature>
<dbReference type="Proteomes" id="UP000886885">
    <property type="component" value="Chromosome 8D"/>
</dbReference>
<feature type="transmembrane region" description="Helical" evidence="14">
    <location>
        <begin position="957"/>
        <end position="985"/>
    </location>
</feature>
<feature type="domain" description="P-type ATPase C-terminal" evidence="17">
    <location>
        <begin position="829"/>
        <end position="1020"/>
    </location>
</feature>
<evidence type="ECO:0000256" key="12">
    <source>
        <dbReference type="ARBA" id="ARBA00034036"/>
    </source>
</evidence>
<feature type="compositionally biased region" description="Polar residues" evidence="13">
    <location>
        <begin position="14"/>
        <end position="32"/>
    </location>
</feature>
<keyword evidence="5" id="KW-0479">Metal-binding</keyword>
<sequence length="1055" mass="117202">MATERALLIPSPRTPNITQDLPSLPVSSNSEVKVNLDNPRLVSGMDSQNPTESSSSNEISLKSASRRSLSSNPSGASRGNSIGAGSFRDLGSKPVRLGSRRGDSEVLSASQKEISDEDARLVYLNDPAKSNERFEFTGNSVHTAKYSLISFIPRNLFEQFHRVAYVYFLIIAVLNQLPQLAVFGRTASILPLAFVLLVTAVKDAFEDWRRHMSDRIENSRLAWVLVNDQFQKKKWKDIQVGEIIKIQANDTLPCDMVLLSTSDSTGVAYVQTINLDGESNLKTRYAKQETLSKIPEKEKISGLIKCEKPNRNIYGFQANMDIDGKRLSLGPSNIILRGCELKNTSWAIGVAVYCGRETKAMLNNSGAPSKRSWLETRMNSEIIVLSVFLVALCSVVSISAAVWLRRHHYSDGKANTQNQQARYSVKVDGKVVRPKMTVKVDPQLLELSRSEGDTEEVKHVHDFFLALAACNTIVPLVVEDKSDPTMKLMDYQGESPDEQALAYAAAAYGFMLVERTSGHIVIDIHGERQRFNVFGLHEFDSDRKRMSVILGCPDCTVRVFVKGADSSMLSVIDRSLNKNVIRTTKGHLHAYSSLGLRTLVIGMRALSASEFEEWHFSFEAASTAVVGRAALLRKVAGNVEKSLTILGASAIEDKLQKGVPEAIESLRTAGIKVWVLTGDKQETAISIGYSSKLLTNKMTQIIINSNSRQSCRNCLEDALVMSKKLGTVSETSDHAGTSSEAARSLLALIIDGTSLVYILDSELEAQLFQLASTCSVVLCCRVAPLQKAGIVALVKKRTTDMTLSIGDGILLIYILGSTSISPRTLELPAYALFACFTLTTAINEWSSMLYSIIYTSLPTIVVAIFDKDLSRRNLLRYPQLYGAGQRQEAYDRKLFWLTMLDTLWQSVVVFFVPLFAYWASTIDVPSIGDLWTLAVVILVNLHLAMDIIRWNWIFHAVIWGSIVATFICVMILDAFPMFVGYWAIFNIMGEGSFWVCLFIIIIAALLPRFVVKVLYQYFTPDDIQIAREAEKFGNLRDIPVEVEMNPIMEPSSPRR</sequence>
<evidence type="ECO:0000256" key="1">
    <source>
        <dbReference type="ARBA" id="ARBA00004141"/>
    </source>
</evidence>
<keyword evidence="10 14" id="KW-1133">Transmembrane helix</keyword>
<dbReference type="GO" id="GO:0005524">
    <property type="term" value="F:ATP binding"/>
    <property type="evidence" value="ECO:0007669"/>
    <property type="project" value="UniProtKB-KW"/>
</dbReference>
<feature type="transmembrane region" description="Helical" evidence="14">
    <location>
        <begin position="382"/>
        <end position="404"/>
    </location>
</feature>
<evidence type="ECO:0000256" key="2">
    <source>
        <dbReference type="ARBA" id="ARBA00008109"/>
    </source>
</evidence>
<dbReference type="OrthoDB" id="377733at2759"/>
<comment type="catalytic activity">
    <reaction evidence="12">
        <text>ATP + H2O + phospholipidSide 1 = ADP + phosphate + phospholipidSide 2.</text>
        <dbReference type="EC" id="7.6.2.1"/>
    </reaction>
</comment>
<evidence type="ECO:0000256" key="11">
    <source>
        <dbReference type="ARBA" id="ARBA00023136"/>
    </source>
</evidence>
<evidence type="ECO:0000256" key="13">
    <source>
        <dbReference type="SAM" id="MobiDB-lite"/>
    </source>
</evidence>
<comment type="subcellular location">
    <subcellularLocation>
        <location evidence="1">Membrane</location>
        <topology evidence="1">Multi-pass membrane protein</topology>
    </subcellularLocation>
</comment>
<comment type="similarity">
    <text evidence="2">Belongs to the cation transport ATPase (P-type) (TC 3.A.3) family. Type IV subfamily.</text>
</comment>
<dbReference type="InterPro" id="IPR032630">
    <property type="entry name" value="P_typ_ATPase_c"/>
</dbReference>
<dbReference type="Pfam" id="PF00122">
    <property type="entry name" value="E1-E2_ATPase"/>
    <property type="match status" value="1"/>
</dbReference>
<evidence type="ECO:0000313" key="18">
    <source>
        <dbReference type="EMBL" id="KAG6763374.1"/>
    </source>
</evidence>
<comment type="caution">
    <text evidence="18">The sequence shown here is derived from an EMBL/GenBank/DDBJ whole genome shotgun (WGS) entry which is preliminary data.</text>
</comment>
<feature type="transmembrane region" description="Helical" evidence="14">
    <location>
        <begin position="801"/>
        <end position="820"/>
    </location>
</feature>
<feature type="transmembrane region" description="Helical" evidence="14">
    <location>
        <begin position="848"/>
        <end position="866"/>
    </location>
</feature>
<evidence type="ECO:0000256" key="8">
    <source>
        <dbReference type="ARBA" id="ARBA00022842"/>
    </source>
</evidence>
<feature type="domain" description="P-type ATPase A" evidence="15">
    <location>
        <begin position="220"/>
        <end position="284"/>
    </location>
</feature>
<keyword evidence="7" id="KW-0067">ATP-binding</keyword>
<name>A0A8X8CR32_POPTO</name>
<feature type="domain" description="P-type ATPase N-terminal" evidence="16">
    <location>
        <begin position="122"/>
        <end position="188"/>
    </location>
</feature>
<evidence type="ECO:0000256" key="14">
    <source>
        <dbReference type="SAM" id="Phobius"/>
    </source>
</evidence>
<dbReference type="GO" id="GO:0005886">
    <property type="term" value="C:plasma membrane"/>
    <property type="evidence" value="ECO:0007669"/>
    <property type="project" value="TreeGrafter"/>
</dbReference>
<gene>
    <name evidence="18" type="ORF">POTOM_030788</name>
</gene>
<evidence type="ECO:0000256" key="9">
    <source>
        <dbReference type="ARBA" id="ARBA00022967"/>
    </source>
</evidence>
<evidence type="ECO:0000259" key="15">
    <source>
        <dbReference type="Pfam" id="PF00122"/>
    </source>
</evidence>
<organism evidence="18 19">
    <name type="scientific">Populus tomentosa</name>
    <name type="common">Chinese white poplar</name>
    <dbReference type="NCBI Taxonomy" id="118781"/>
    <lineage>
        <taxon>Eukaryota</taxon>
        <taxon>Viridiplantae</taxon>
        <taxon>Streptophyta</taxon>
        <taxon>Embryophyta</taxon>
        <taxon>Tracheophyta</taxon>
        <taxon>Spermatophyta</taxon>
        <taxon>Magnoliopsida</taxon>
        <taxon>eudicotyledons</taxon>
        <taxon>Gunneridae</taxon>
        <taxon>Pentapetalae</taxon>
        <taxon>rosids</taxon>
        <taxon>fabids</taxon>
        <taxon>Malpighiales</taxon>
        <taxon>Salicaceae</taxon>
        <taxon>Saliceae</taxon>
        <taxon>Populus</taxon>
    </lineage>
</organism>
<dbReference type="PANTHER" id="PTHR24092:SF91">
    <property type="entry name" value="PHOSPHOLIPID-TRANSPORTING ATPASE 1"/>
    <property type="match status" value="1"/>
</dbReference>
<dbReference type="InterPro" id="IPR032631">
    <property type="entry name" value="P-type_ATPase_N"/>
</dbReference>
<feature type="transmembrane region" description="Helical" evidence="14">
    <location>
        <begin position="930"/>
        <end position="950"/>
    </location>
</feature>